<evidence type="ECO:0000313" key="1">
    <source>
        <dbReference type="EMBL" id="UTG70780.1"/>
    </source>
</evidence>
<sequence>MAQTKQVVLVTTITATGAIVKNRFVNFKGAQARAGEAILGVAPYDVETGDTATVDVVGIAVVESGGAVAIGAEVGADEQGCAIPDALRNVGRALTAATAAGETVRVLLRG</sequence>
<dbReference type="AlphaFoldDB" id="A0A9X9HW77"/>
<dbReference type="RefSeq" id="WP_254324922.1">
    <property type="nucleotide sequence ID" value="NZ_CP073115.1"/>
</dbReference>
<name>A0A9X9HW77_NEISU</name>
<protein>
    <submittedName>
        <fullName evidence="1">DUF2190 family protein</fullName>
    </submittedName>
</protein>
<reference evidence="1" key="1">
    <citation type="submission" date="2021-04" db="EMBL/GenBank/DDBJ databases">
        <title>Characterizing Neisseria spp. as novel respiratory pathobionts in bronchiectasis.</title>
        <authorList>
            <person name="Li L."/>
            <person name="Mac Aogain M."/>
            <person name="Xu T."/>
            <person name="Jaggi T.K."/>
            <person name="Chan L.Y."/>
            <person name="Keir H.R."/>
            <person name="Dicker A.J."/>
            <person name="Qu J."/>
            <person name="Liu Y."/>
            <person name="Chen H.S."/>
            <person name="Koh M.S."/>
            <person name="Ong T.H."/>
            <person name="Lim A.Y.H."/>
            <person name="Abisheganaden J."/>
            <person name="Low T.B."/>
            <person name="Oliver B.G."/>
            <person name="Tan N.S."/>
            <person name="Fang M."/>
            <person name="Chalmers J.D."/>
            <person name="Chotirmall S.H."/>
        </authorList>
    </citation>
    <scope>NUCLEOTIDE SEQUENCE</scope>
    <source>
        <strain evidence="1">TT0077</strain>
    </source>
</reference>
<dbReference type="InterPro" id="IPR011231">
    <property type="entry name" value="Phage_VT1-Sakai_H0018"/>
</dbReference>
<organism evidence="1 2">
    <name type="scientific">Neisseria subflava</name>
    <dbReference type="NCBI Taxonomy" id="28449"/>
    <lineage>
        <taxon>Bacteria</taxon>
        <taxon>Pseudomonadati</taxon>
        <taxon>Pseudomonadota</taxon>
        <taxon>Betaproteobacteria</taxon>
        <taxon>Neisseriales</taxon>
        <taxon>Neisseriaceae</taxon>
        <taxon>Neisseria</taxon>
    </lineage>
</organism>
<gene>
    <name evidence="1" type="ORF">KCG54_05705</name>
</gene>
<dbReference type="EMBL" id="CP073115">
    <property type="protein sequence ID" value="UTG70780.1"/>
    <property type="molecule type" value="Genomic_DNA"/>
</dbReference>
<evidence type="ECO:0000313" key="2">
    <source>
        <dbReference type="Proteomes" id="UP001057296"/>
    </source>
</evidence>
<dbReference type="Pfam" id="PF09956">
    <property type="entry name" value="Phage_cement_2"/>
    <property type="match status" value="1"/>
</dbReference>
<proteinExistence type="predicted"/>
<dbReference type="Proteomes" id="UP001057296">
    <property type="component" value="Chromosome"/>
</dbReference>
<accession>A0A9X9HW77</accession>